<dbReference type="STRING" id="1385369.N825_22680"/>
<dbReference type="AlphaFoldDB" id="W9GSQ1"/>
<dbReference type="OrthoDB" id="653003at2"/>
<gene>
    <name evidence="1" type="ORF">N825_22680</name>
</gene>
<protein>
    <submittedName>
        <fullName evidence="1">Uncharacterized protein</fullName>
    </submittedName>
</protein>
<reference evidence="1 2" key="1">
    <citation type="submission" date="2013-08" db="EMBL/GenBank/DDBJ databases">
        <title>The genome sequence of Skermanella stibiiresistens.</title>
        <authorList>
            <person name="Zhu W."/>
            <person name="Wang G."/>
        </authorList>
    </citation>
    <scope>NUCLEOTIDE SEQUENCE [LARGE SCALE GENOMIC DNA]</scope>
    <source>
        <strain evidence="1 2">SB22</strain>
    </source>
</reference>
<dbReference type="RefSeq" id="WP_051513499.1">
    <property type="nucleotide sequence ID" value="NZ_AVFL01000033.1"/>
</dbReference>
<organism evidence="1 2">
    <name type="scientific">Skermanella stibiiresistens SB22</name>
    <dbReference type="NCBI Taxonomy" id="1385369"/>
    <lineage>
        <taxon>Bacteria</taxon>
        <taxon>Pseudomonadati</taxon>
        <taxon>Pseudomonadota</taxon>
        <taxon>Alphaproteobacteria</taxon>
        <taxon>Rhodospirillales</taxon>
        <taxon>Azospirillaceae</taxon>
        <taxon>Skermanella</taxon>
    </lineage>
</organism>
<sequence length="179" mass="20297">MQAEKAGGDIEIRLRSLSQIFNDLDPSPFREGSLTTEAVEYLLLKAKELPEKQPVRIVIHLPAAEAAERSAASIAATMTSHFDWCAKVESKKISELFRAGRRAGLIGFATLATCLLLAWHVTENLPARPITRIVQESFVILGWVSIWKPLEMFLYEWMPPDRRRRLFLRLAAAEVVVRR</sequence>
<dbReference type="EMBL" id="AVFL01000033">
    <property type="protein sequence ID" value="EWY36920.1"/>
    <property type="molecule type" value="Genomic_DNA"/>
</dbReference>
<comment type="caution">
    <text evidence="1">The sequence shown here is derived from an EMBL/GenBank/DDBJ whole genome shotgun (WGS) entry which is preliminary data.</text>
</comment>
<evidence type="ECO:0000313" key="1">
    <source>
        <dbReference type="EMBL" id="EWY36920.1"/>
    </source>
</evidence>
<accession>W9GSQ1</accession>
<proteinExistence type="predicted"/>
<name>W9GSQ1_9PROT</name>
<evidence type="ECO:0000313" key="2">
    <source>
        <dbReference type="Proteomes" id="UP000019486"/>
    </source>
</evidence>
<keyword evidence="2" id="KW-1185">Reference proteome</keyword>
<dbReference type="Proteomes" id="UP000019486">
    <property type="component" value="Unassembled WGS sequence"/>
</dbReference>